<dbReference type="EMBL" id="JBHSQV010000027">
    <property type="protein sequence ID" value="MFC5985562.1"/>
    <property type="molecule type" value="Genomic_DNA"/>
</dbReference>
<dbReference type="InterPro" id="IPR050847">
    <property type="entry name" value="SASP_DNA-binding"/>
</dbReference>
<evidence type="ECO:0000256" key="3">
    <source>
        <dbReference type="ARBA" id="ARBA00023125"/>
    </source>
</evidence>
<keyword evidence="5" id="KW-1185">Reference proteome</keyword>
<protein>
    <submittedName>
        <fullName evidence="4">Small, acid-soluble spore protein, alpha/beta type</fullName>
    </submittedName>
</protein>
<proteinExistence type="inferred from homology"/>
<name>A0ABW1IKF5_9BACL</name>
<dbReference type="Pfam" id="PF00269">
    <property type="entry name" value="SASP"/>
    <property type="match status" value="1"/>
</dbReference>
<dbReference type="InterPro" id="IPR038300">
    <property type="entry name" value="SASP_sf_alpha/beta"/>
</dbReference>
<dbReference type="PROSITE" id="PS00304">
    <property type="entry name" value="SASP_1"/>
    <property type="match status" value="1"/>
</dbReference>
<dbReference type="Proteomes" id="UP001596250">
    <property type="component" value="Unassembled WGS sequence"/>
</dbReference>
<dbReference type="InterPro" id="IPR018126">
    <property type="entry name" value="SASP_alpha/beta-type_CS"/>
</dbReference>
<dbReference type="InterPro" id="IPR001448">
    <property type="entry name" value="SASP_alpha/beta-type"/>
</dbReference>
<evidence type="ECO:0000313" key="4">
    <source>
        <dbReference type="EMBL" id="MFC5985562.1"/>
    </source>
</evidence>
<reference evidence="5" key="1">
    <citation type="journal article" date="2019" name="Int. J. Syst. Evol. Microbiol.">
        <title>The Global Catalogue of Microorganisms (GCM) 10K type strain sequencing project: providing services to taxonomists for standard genome sequencing and annotation.</title>
        <authorList>
            <consortium name="The Broad Institute Genomics Platform"/>
            <consortium name="The Broad Institute Genome Sequencing Center for Infectious Disease"/>
            <person name="Wu L."/>
            <person name="Ma J."/>
        </authorList>
    </citation>
    <scope>NUCLEOTIDE SEQUENCE [LARGE SCALE GENOMIC DNA]</scope>
    <source>
        <strain evidence="5">CCM 8749</strain>
    </source>
</reference>
<evidence type="ECO:0000256" key="1">
    <source>
        <dbReference type="ARBA" id="ARBA00003863"/>
    </source>
</evidence>
<comment type="function">
    <text evidence="1">SASP are bound to spore DNA. They are double-stranded DNA-binding proteins that cause DNA to change to an a-like conformation. They protect the DNA backbone from chemical and enzymatic cleavage and are thus involved in dormant spore's high resistance to UV light.</text>
</comment>
<evidence type="ECO:0000313" key="5">
    <source>
        <dbReference type="Proteomes" id="UP001596250"/>
    </source>
</evidence>
<comment type="caution">
    <text evidence="4">The sequence shown here is derived from an EMBL/GenBank/DDBJ whole genome shotgun (WGS) entry which is preliminary data.</text>
</comment>
<dbReference type="Gene3D" id="6.10.10.80">
    <property type="entry name" value="Small, acid-soluble spore protein, alpha/beta type-like"/>
    <property type="match status" value="1"/>
</dbReference>
<gene>
    <name evidence="4" type="ORF">ACFPXP_03805</name>
</gene>
<keyword evidence="3" id="KW-0238">DNA-binding</keyword>
<dbReference type="PANTHER" id="PTHR36107">
    <property type="entry name" value="SMALL, ACID-SOLUBLE SPORE PROTEIN A"/>
    <property type="match status" value="1"/>
</dbReference>
<accession>A0ABW1IKF5</accession>
<comment type="similarity">
    <text evidence="2">Belongs to the alpha/beta-type SASP family.</text>
</comment>
<organism evidence="4 5">
    <name type="scientific">Marinicrinis lubricantis</name>
    <dbReference type="NCBI Taxonomy" id="2086470"/>
    <lineage>
        <taxon>Bacteria</taxon>
        <taxon>Bacillati</taxon>
        <taxon>Bacillota</taxon>
        <taxon>Bacilli</taxon>
        <taxon>Bacillales</taxon>
        <taxon>Paenibacillaceae</taxon>
    </lineage>
</organism>
<sequence length="93" mass="10097">MARSNAKVVPESAQALYELKYEIAAELGLPVNKPPAQSFNTEFGSELGEAGSYTGYIQKDYWGHLASREAGAVGGHITSRLIQRAQETLLTLE</sequence>
<evidence type="ECO:0000256" key="2">
    <source>
        <dbReference type="ARBA" id="ARBA00005442"/>
    </source>
</evidence>
<dbReference type="RefSeq" id="WP_379892517.1">
    <property type="nucleotide sequence ID" value="NZ_CBCSCT010000080.1"/>
</dbReference>
<dbReference type="PANTHER" id="PTHR36107:SF1">
    <property type="entry name" value="SMALL, ACID-SOLUBLE SPORE PROTEIN A"/>
    <property type="match status" value="1"/>
</dbReference>